<comment type="caution">
    <text evidence="1">The sequence shown here is derived from an EMBL/GenBank/DDBJ whole genome shotgun (WGS) entry which is preliminary data.</text>
</comment>
<name>A0A9D4D959_DREPO</name>
<reference evidence="1" key="1">
    <citation type="journal article" date="2019" name="bioRxiv">
        <title>The Genome of the Zebra Mussel, Dreissena polymorpha: A Resource for Invasive Species Research.</title>
        <authorList>
            <person name="McCartney M.A."/>
            <person name="Auch B."/>
            <person name="Kono T."/>
            <person name="Mallez S."/>
            <person name="Zhang Y."/>
            <person name="Obille A."/>
            <person name="Becker A."/>
            <person name="Abrahante J.E."/>
            <person name="Garbe J."/>
            <person name="Badalamenti J.P."/>
            <person name="Herman A."/>
            <person name="Mangelson H."/>
            <person name="Liachko I."/>
            <person name="Sullivan S."/>
            <person name="Sone E.D."/>
            <person name="Koren S."/>
            <person name="Silverstein K.A.T."/>
            <person name="Beckman K.B."/>
            <person name="Gohl D.M."/>
        </authorList>
    </citation>
    <scope>NUCLEOTIDE SEQUENCE</scope>
    <source>
        <strain evidence="1">Duluth1</strain>
        <tissue evidence="1">Whole animal</tissue>
    </source>
</reference>
<organism evidence="1 2">
    <name type="scientific">Dreissena polymorpha</name>
    <name type="common">Zebra mussel</name>
    <name type="synonym">Mytilus polymorpha</name>
    <dbReference type="NCBI Taxonomy" id="45954"/>
    <lineage>
        <taxon>Eukaryota</taxon>
        <taxon>Metazoa</taxon>
        <taxon>Spiralia</taxon>
        <taxon>Lophotrochozoa</taxon>
        <taxon>Mollusca</taxon>
        <taxon>Bivalvia</taxon>
        <taxon>Autobranchia</taxon>
        <taxon>Heteroconchia</taxon>
        <taxon>Euheterodonta</taxon>
        <taxon>Imparidentia</taxon>
        <taxon>Neoheterodontei</taxon>
        <taxon>Myida</taxon>
        <taxon>Dreissenoidea</taxon>
        <taxon>Dreissenidae</taxon>
        <taxon>Dreissena</taxon>
    </lineage>
</organism>
<proteinExistence type="predicted"/>
<gene>
    <name evidence="1" type="ORF">DPMN_048036</name>
</gene>
<reference evidence="1" key="2">
    <citation type="submission" date="2020-11" db="EMBL/GenBank/DDBJ databases">
        <authorList>
            <person name="McCartney M.A."/>
            <person name="Auch B."/>
            <person name="Kono T."/>
            <person name="Mallez S."/>
            <person name="Becker A."/>
            <person name="Gohl D.M."/>
            <person name="Silverstein K.A.T."/>
            <person name="Koren S."/>
            <person name="Bechman K.B."/>
            <person name="Herman A."/>
            <person name="Abrahante J.E."/>
            <person name="Garbe J."/>
        </authorList>
    </citation>
    <scope>NUCLEOTIDE SEQUENCE</scope>
    <source>
        <strain evidence="1">Duluth1</strain>
        <tissue evidence="1">Whole animal</tissue>
    </source>
</reference>
<dbReference type="EMBL" id="JAIWYP010000011">
    <property type="protein sequence ID" value="KAH3741313.1"/>
    <property type="molecule type" value="Genomic_DNA"/>
</dbReference>
<dbReference type="AlphaFoldDB" id="A0A9D4D959"/>
<dbReference type="Proteomes" id="UP000828390">
    <property type="component" value="Unassembled WGS sequence"/>
</dbReference>
<evidence type="ECO:0000313" key="1">
    <source>
        <dbReference type="EMBL" id="KAH3741313.1"/>
    </source>
</evidence>
<protein>
    <submittedName>
        <fullName evidence="1">Uncharacterized protein</fullName>
    </submittedName>
</protein>
<keyword evidence="2" id="KW-1185">Reference proteome</keyword>
<sequence>MHISKTQQYVHVREGKYLGVTISDSMPWNQHVAAVNQKTGNTTRLAETQPVQLPT</sequence>
<accession>A0A9D4D959</accession>
<evidence type="ECO:0000313" key="2">
    <source>
        <dbReference type="Proteomes" id="UP000828390"/>
    </source>
</evidence>